<keyword evidence="3" id="KW-1185">Reference proteome</keyword>
<evidence type="ECO:0000256" key="1">
    <source>
        <dbReference type="SAM" id="MobiDB-lite"/>
    </source>
</evidence>
<dbReference type="PANTHER" id="PTHR34797">
    <property type="entry name" value="ATG8-INTERACTING PROTEIN 2"/>
    <property type="match status" value="1"/>
</dbReference>
<reference evidence="2" key="1">
    <citation type="submission" date="2022-05" db="EMBL/GenBank/DDBJ databases">
        <title>The Musa troglodytarum L. genome provides insights into the mechanism of non-climacteric behaviour and enrichment of carotenoids.</title>
        <authorList>
            <person name="Wang J."/>
        </authorList>
    </citation>
    <scope>NUCLEOTIDE SEQUENCE</scope>
    <source>
        <tissue evidence="2">Leaf</tissue>
    </source>
</reference>
<dbReference type="InterPro" id="IPR040304">
    <property type="entry name" value="ATG8-IP-1/2"/>
</dbReference>
<dbReference type="OrthoDB" id="604034at2759"/>
<evidence type="ECO:0000313" key="2">
    <source>
        <dbReference type="EMBL" id="URD97876.1"/>
    </source>
</evidence>
<feature type="compositionally biased region" description="Polar residues" evidence="1">
    <location>
        <begin position="272"/>
        <end position="288"/>
    </location>
</feature>
<accession>A0A9E7JZD5</accession>
<organism evidence="2 3">
    <name type="scientific">Musa troglodytarum</name>
    <name type="common">fe'i banana</name>
    <dbReference type="NCBI Taxonomy" id="320322"/>
    <lineage>
        <taxon>Eukaryota</taxon>
        <taxon>Viridiplantae</taxon>
        <taxon>Streptophyta</taxon>
        <taxon>Embryophyta</taxon>
        <taxon>Tracheophyta</taxon>
        <taxon>Spermatophyta</taxon>
        <taxon>Magnoliopsida</taxon>
        <taxon>Liliopsida</taxon>
        <taxon>Zingiberales</taxon>
        <taxon>Musaceae</taxon>
        <taxon>Musa</taxon>
    </lineage>
</organism>
<proteinExistence type="predicted"/>
<sequence>MPTESSHHLGWPSKPLVTGIEGCLQASDGASAACEEGKGDETPIVFRTQKNECILREKDKKKKKYKLSEVGFEPTPSFEDQNLKMADKEKECQENHVDGNDWEVVSLTASMIASAADQMGFDPSNVSKDKELKKSEAESSPLFMSSHFVFPPMEYETLKLKDSNHEFGNRVMDEDVTSGDEKGSTTNKTLEESFKTKLDGSLHGIQFSEKDKDPLFGGIDIGEGKATQEMSLVLEEEMLLNSHGINDDHAETGMSGSFPCNEQADDFKPINPSYQSPNSPLSYPNASSQIAENKNDRFSLPCEAWWKRHAITLYNHAKEANTMWSVIVVAALMGLAILGQRKQQEKPQLQQLKLRLSTNGQCLNLVLGPMNKLESILATDHQHGSAIGSVAPNVDGNC</sequence>
<gene>
    <name evidence="2" type="ORF">MUK42_31384</name>
</gene>
<dbReference type="Proteomes" id="UP001055439">
    <property type="component" value="Chromosome 4"/>
</dbReference>
<feature type="region of interest" description="Disordered" evidence="1">
    <location>
        <begin position="268"/>
        <end position="288"/>
    </location>
</feature>
<evidence type="ECO:0000313" key="3">
    <source>
        <dbReference type="Proteomes" id="UP001055439"/>
    </source>
</evidence>
<dbReference type="EMBL" id="CP097506">
    <property type="protein sequence ID" value="URD97876.1"/>
    <property type="molecule type" value="Genomic_DNA"/>
</dbReference>
<protein>
    <submittedName>
        <fullName evidence="2">Uncharacterized protein</fullName>
    </submittedName>
</protein>
<dbReference type="AlphaFoldDB" id="A0A9E7JZD5"/>
<dbReference type="PANTHER" id="PTHR34797:SF1">
    <property type="entry name" value="ATG8-INTERACTING PROTEIN 2"/>
    <property type="match status" value="1"/>
</dbReference>
<name>A0A9E7JZD5_9LILI</name>